<evidence type="ECO:0000313" key="1">
    <source>
        <dbReference type="EMBL" id="TKI06989.1"/>
    </source>
</evidence>
<accession>A0ABY2SNW7</accession>
<sequence length="179" mass="20119">MKITVLDNIVYQGINYTIIPIDHCIPIGQALNDEGGRWHIHVLPPGCQYNPFASCYSMVIEDDDGQIAYLAQSDVFPEADKVLVKLLHGDGIMAGNPDIPVETPETEDTMRYLITSLVDKKIAWHHHMHFPSCLLNPLPGKWTLSVESELGTQIEAFDEEPLALLGFIESRFFSTLKNR</sequence>
<proteinExistence type="predicted"/>
<dbReference type="RefSeq" id="WP_136989738.1">
    <property type="nucleotide sequence ID" value="NZ_SZPQ01000009.1"/>
</dbReference>
<dbReference type="Proteomes" id="UP000305202">
    <property type="component" value="Unassembled WGS sequence"/>
</dbReference>
<keyword evidence="2" id="KW-1185">Reference proteome</keyword>
<reference evidence="1 2" key="1">
    <citation type="submission" date="2019-04" db="EMBL/GenBank/DDBJ databases">
        <authorList>
            <person name="Li M."/>
            <person name="Gao C."/>
        </authorList>
    </citation>
    <scope>NUCLEOTIDE SEQUENCE [LARGE SCALE GENOMIC DNA]</scope>
    <source>
        <strain evidence="1 2">BGMRC 2031</strain>
    </source>
</reference>
<organism evidence="1 2">
    <name type="scientific">Martelella alba</name>
    <dbReference type="NCBI Taxonomy" id="2590451"/>
    <lineage>
        <taxon>Bacteria</taxon>
        <taxon>Pseudomonadati</taxon>
        <taxon>Pseudomonadota</taxon>
        <taxon>Alphaproteobacteria</taxon>
        <taxon>Hyphomicrobiales</taxon>
        <taxon>Aurantimonadaceae</taxon>
        <taxon>Martelella</taxon>
    </lineage>
</organism>
<dbReference type="EMBL" id="SZPQ01000009">
    <property type="protein sequence ID" value="TKI06989.1"/>
    <property type="molecule type" value="Genomic_DNA"/>
</dbReference>
<protein>
    <submittedName>
        <fullName evidence="1">Uncharacterized protein</fullName>
    </submittedName>
</protein>
<comment type="caution">
    <text evidence="1">The sequence shown here is derived from an EMBL/GenBank/DDBJ whole genome shotgun (WGS) entry which is preliminary data.</text>
</comment>
<name>A0ABY2SNW7_9HYPH</name>
<gene>
    <name evidence="1" type="ORF">FCN80_08575</name>
</gene>
<evidence type="ECO:0000313" key="2">
    <source>
        <dbReference type="Proteomes" id="UP000305202"/>
    </source>
</evidence>